<comment type="caution">
    <text evidence="3">The sequence shown here is derived from an EMBL/GenBank/DDBJ whole genome shotgun (WGS) entry which is preliminary data.</text>
</comment>
<dbReference type="EMBL" id="AFBR01000049">
    <property type="protein sequence ID" value="EGG53926.1"/>
    <property type="molecule type" value="Genomic_DNA"/>
</dbReference>
<dbReference type="RefSeq" id="WP_008627150.1">
    <property type="nucleotide sequence ID" value="NZ_GL883849.1"/>
</dbReference>
<sequence>MLDEKTQDFIRTHREEDVRRLALKPAPENVDLRMALQQIEGWQTARRKLPSWAERDGIQYPPRLPMEQCSSEQTARYKQALVKRLLDNDSTEAPHTLMDLTGGFGIDFSFLAPLFDRAVYMERQPELCRIAAHNFKTLGLAQAEIRETDSSLSPDEWPDATCCFVDPARRDTVGRKTVAIEDCEPDLSILQEAIRRKAAFSLIKLSPMLDIRTALRTLAHVAEVHAVSVQGECKELLLVMTRQKPEKTACHCVNLGTEDPTFTFTLTEEEEAACTYSDTPGRFLYEPNASVMKCGGFRSLATRYGLRKLHPNSHLYTSDHSCKDFPGRAFAIEDCCGFGKKELKGLLNGLGQANLTVRNFPDTVAGLRKRLKLREGGNAYLFATTLSDGRHVLLRCRKAGPQ</sequence>
<evidence type="ECO:0000259" key="1">
    <source>
        <dbReference type="Pfam" id="PF18096"/>
    </source>
</evidence>
<dbReference type="OrthoDB" id="1000417at2"/>
<protein>
    <submittedName>
        <fullName evidence="3">Uncharacterized protein</fullName>
    </submittedName>
</protein>
<reference evidence="3 4" key="1">
    <citation type="submission" date="2011-02" db="EMBL/GenBank/DDBJ databases">
        <authorList>
            <person name="Weinstock G."/>
            <person name="Sodergren E."/>
            <person name="Clifton S."/>
            <person name="Fulton L."/>
            <person name="Fulton B."/>
            <person name="Courtney L."/>
            <person name="Fronick C."/>
            <person name="Harrison M."/>
            <person name="Strong C."/>
            <person name="Farmer C."/>
            <person name="Delahaunty K."/>
            <person name="Markovic C."/>
            <person name="Hall O."/>
            <person name="Minx P."/>
            <person name="Tomlinson C."/>
            <person name="Mitreva M."/>
            <person name="Hou S."/>
            <person name="Chen J."/>
            <person name="Wollam A."/>
            <person name="Pepin K.H."/>
            <person name="Johnson M."/>
            <person name="Bhonagiri V."/>
            <person name="Zhang X."/>
            <person name="Suruliraj S."/>
            <person name="Warren W."/>
            <person name="Chinwalla A."/>
            <person name="Mardis E.R."/>
            <person name="Wilson R.K."/>
        </authorList>
    </citation>
    <scope>NUCLEOTIDE SEQUENCE [LARGE SCALE GENOMIC DNA]</scope>
    <source>
        <strain evidence="3 4">YIT 11841</strain>
    </source>
</reference>
<dbReference type="Proteomes" id="UP000005546">
    <property type="component" value="Unassembled WGS sequence"/>
</dbReference>
<feature type="domain" description="PG-1098 ferredoxin-like" evidence="2">
    <location>
        <begin position="283"/>
        <end position="326"/>
    </location>
</feature>
<dbReference type="Pfam" id="PF18096">
    <property type="entry name" value="Thump_like"/>
    <property type="match status" value="1"/>
</dbReference>
<organism evidence="3 4">
    <name type="scientific">Paraprevotella xylaniphila YIT 11841</name>
    <dbReference type="NCBI Taxonomy" id="762982"/>
    <lineage>
        <taxon>Bacteria</taxon>
        <taxon>Pseudomonadati</taxon>
        <taxon>Bacteroidota</taxon>
        <taxon>Bacteroidia</taxon>
        <taxon>Bacteroidales</taxon>
        <taxon>Prevotellaceae</taxon>
        <taxon>Paraprevotella</taxon>
    </lineage>
</organism>
<dbReference type="SUPFAM" id="SSF53335">
    <property type="entry name" value="S-adenosyl-L-methionine-dependent methyltransferases"/>
    <property type="match status" value="1"/>
</dbReference>
<accession>F3QUB1</accession>
<dbReference type="eggNOG" id="COG0742">
    <property type="taxonomic scope" value="Bacteria"/>
</dbReference>
<evidence type="ECO:0000313" key="3">
    <source>
        <dbReference type="EMBL" id="EGG53926.1"/>
    </source>
</evidence>
<dbReference type="InterPro" id="IPR054168">
    <property type="entry name" value="PG_1098_Fer"/>
</dbReference>
<evidence type="ECO:0000259" key="2">
    <source>
        <dbReference type="Pfam" id="PF22013"/>
    </source>
</evidence>
<dbReference type="InterPro" id="IPR041497">
    <property type="entry name" value="Thump-like"/>
</dbReference>
<keyword evidence="4" id="KW-1185">Reference proteome</keyword>
<dbReference type="STRING" id="762982.HMPREF9442_01781"/>
<dbReference type="HOGENOM" id="CLU_038123_0_0_10"/>
<feature type="domain" description="THUMP-like" evidence="1">
    <location>
        <begin position="327"/>
        <end position="398"/>
    </location>
</feature>
<dbReference type="InterPro" id="IPR029063">
    <property type="entry name" value="SAM-dependent_MTases_sf"/>
</dbReference>
<gene>
    <name evidence="3" type="ORF">HMPREF9442_01781</name>
</gene>
<dbReference type="Gene3D" id="1.10.10.1110">
    <property type="entry name" value="Methyltransferase PG1098, N-terminal domain"/>
    <property type="match status" value="1"/>
</dbReference>
<evidence type="ECO:0000313" key="4">
    <source>
        <dbReference type="Proteomes" id="UP000005546"/>
    </source>
</evidence>
<dbReference type="AlphaFoldDB" id="F3QUB1"/>
<dbReference type="Pfam" id="PF22013">
    <property type="entry name" value="PG_1098_Fer"/>
    <property type="match status" value="1"/>
</dbReference>
<name>F3QUB1_9BACT</name>
<proteinExistence type="predicted"/>
<dbReference type="Gene3D" id="3.40.50.150">
    <property type="entry name" value="Vaccinia Virus protein VP39"/>
    <property type="match status" value="1"/>
</dbReference>